<accession>A0ABY7VKN7</accession>
<dbReference type="RefSeq" id="WP_274054866.1">
    <property type="nucleotide sequence ID" value="NZ_CP059693.1"/>
</dbReference>
<evidence type="ECO:0000313" key="3">
    <source>
        <dbReference type="EMBL" id="WDE14312.1"/>
    </source>
</evidence>
<keyword evidence="3" id="KW-0223">Dioxygenase</keyword>
<keyword evidence="1" id="KW-0560">Oxidoreductase</keyword>
<dbReference type="Proteomes" id="UP001215231">
    <property type="component" value="Chromosome"/>
</dbReference>
<proteinExistence type="predicted"/>
<dbReference type="GO" id="GO:0051213">
    <property type="term" value="F:dioxygenase activity"/>
    <property type="evidence" value="ECO:0007669"/>
    <property type="project" value="UniProtKB-KW"/>
</dbReference>
<sequence length="301" mass="34276">MRSLPESAIIQVANNKAARLLSAAQKITPYSNRDYYQAQNQLDTYKGIRHSCPDEFDTLQALIKNSLQQAPYCVLIKGLQFDKDYRLLVALNRSLGKLVARPYDKKTPRAQLIHHVEPQTDINNQNQAQGSVAKLSEKMHIDGADRLVPIRYVTMQCVRGDSQGGGRSRLLDISGFRNLLKQDGFSRKQIAILEQEPVPWKIADYLGGGITWRTILSKNNLNWRRYSIDTALAGEDVSISENMKKTLMQVEQALEQDSQYKYEFLMAPGDFLIVDNLRCLHARTAITNTGTKRLMYRAWVE</sequence>
<dbReference type="EMBL" id="CP059693">
    <property type="protein sequence ID" value="WDE14312.1"/>
    <property type="molecule type" value="Genomic_DNA"/>
</dbReference>
<protein>
    <submittedName>
        <fullName evidence="3">TauD/TfdA family dioxygenase</fullName>
    </submittedName>
</protein>
<dbReference type="InterPro" id="IPR042098">
    <property type="entry name" value="TauD-like_sf"/>
</dbReference>
<feature type="domain" description="TauD/TfdA-like" evidence="2">
    <location>
        <begin position="241"/>
        <end position="299"/>
    </location>
</feature>
<keyword evidence="4" id="KW-1185">Reference proteome</keyword>
<dbReference type="Pfam" id="PF02668">
    <property type="entry name" value="TauD"/>
    <property type="match status" value="1"/>
</dbReference>
<organism evidence="3 4">
    <name type="scientific">Thalassomonas haliotis</name>
    <dbReference type="NCBI Taxonomy" id="485448"/>
    <lineage>
        <taxon>Bacteria</taxon>
        <taxon>Pseudomonadati</taxon>
        <taxon>Pseudomonadota</taxon>
        <taxon>Gammaproteobacteria</taxon>
        <taxon>Alteromonadales</taxon>
        <taxon>Colwelliaceae</taxon>
        <taxon>Thalassomonas</taxon>
    </lineage>
</organism>
<dbReference type="SUPFAM" id="SSF51197">
    <property type="entry name" value="Clavaminate synthase-like"/>
    <property type="match status" value="1"/>
</dbReference>
<evidence type="ECO:0000256" key="1">
    <source>
        <dbReference type="ARBA" id="ARBA00023002"/>
    </source>
</evidence>
<reference evidence="3 4" key="1">
    <citation type="journal article" date="2022" name="Mar. Drugs">
        <title>Bioassay-Guided Fractionation Leads to the Detection of Cholic Acid Generated by the Rare Thalassomonas sp.</title>
        <authorList>
            <person name="Pheiffer F."/>
            <person name="Schneider Y.K."/>
            <person name="Hansen E.H."/>
            <person name="Andersen J.H."/>
            <person name="Isaksson J."/>
            <person name="Busche T."/>
            <person name="R C."/>
            <person name="Kalinowski J."/>
            <person name="Zyl L.V."/>
            <person name="Trindade M."/>
        </authorList>
    </citation>
    <scope>NUCLEOTIDE SEQUENCE [LARGE SCALE GENOMIC DNA]</scope>
    <source>
        <strain evidence="3 4">A5K-61T</strain>
    </source>
</reference>
<name>A0ABY7VKN7_9GAMM</name>
<evidence type="ECO:0000313" key="4">
    <source>
        <dbReference type="Proteomes" id="UP001215231"/>
    </source>
</evidence>
<dbReference type="InterPro" id="IPR003819">
    <property type="entry name" value="TauD/TfdA-like"/>
</dbReference>
<dbReference type="Gene3D" id="3.60.130.10">
    <property type="entry name" value="Clavaminate synthase-like"/>
    <property type="match status" value="1"/>
</dbReference>
<evidence type="ECO:0000259" key="2">
    <source>
        <dbReference type="Pfam" id="PF02668"/>
    </source>
</evidence>
<gene>
    <name evidence="3" type="ORF">H3N35_13345</name>
</gene>